<dbReference type="STRING" id="699431.SY89_02457"/>
<dbReference type="UniPathway" id="UPA00068">
    <property type="reaction ID" value="UER00171"/>
</dbReference>
<accession>A0A0P7GCK3</accession>
<protein>
    <recommendedName>
        <fullName evidence="7">carbamoyl-phosphate synthase (ammonia)</fullName>
        <ecNumber evidence="7">6.3.4.16</ecNumber>
    </recommendedName>
</protein>
<evidence type="ECO:0000256" key="5">
    <source>
        <dbReference type="ARBA" id="ARBA00022741"/>
    </source>
</evidence>
<dbReference type="PATRIC" id="fig|699431.3.peg.2523"/>
<dbReference type="GO" id="GO:0046872">
    <property type="term" value="F:metal ion binding"/>
    <property type="evidence" value="ECO:0007669"/>
    <property type="project" value="InterPro"/>
</dbReference>
<dbReference type="EC" id="6.3.4.16" evidence="7"/>
<keyword evidence="6 9" id="KW-0067">ATP-binding</keyword>
<evidence type="ECO:0000313" key="11">
    <source>
        <dbReference type="EMBL" id="KPN31708.1"/>
    </source>
</evidence>
<dbReference type="Pfam" id="PF02786">
    <property type="entry name" value="CPSase_L_D2"/>
    <property type="match status" value="1"/>
</dbReference>
<dbReference type="EMBL" id="LGUC01000001">
    <property type="protein sequence ID" value="KPN31708.1"/>
    <property type="molecule type" value="Genomic_DNA"/>
</dbReference>
<comment type="similarity">
    <text evidence="2">Belongs to the CarB family.</text>
</comment>
<reference evidence="12" key="1">
    <citation type="submission" date="2013-11" db="EMBL/GenBank/DDBJ databases">
        <authorList>
            <person name="Hoang H.T."/>
            <person name="Killian M.L."/>
            <person name="Madson D.M."/>
            <person name="Arruda P.H.E."/>
            <person name="Sun D."/>
            <person name="Schwartz K.J."/>
            <person name="Yoon K."/>
        </authorList>
    </citation>
    <scope>NUCLEOTIDE SEQUENCE [LARGE SCALE GENOMIC DNA]</scope>
    <source>
        <strain evidence="12">CDK2</strain>
    </source>
</reference>
<dbReference type="GO" id="GO:0004087">
    <property type="term" value="F:carbamoyl-phosphate synthase (ammonia) activity"/>
    <property type="evidence" value="ECO:0007669"/>
    <property type="project" value="UniProtKB-EC"/>
</dbReference>
<dbReference type="SUPFAM" id="SSF56059">
    <property type="entry name" value="Glutathione synthetase ATP-binding domain-like"/>
    <property type="match status" value="1"/>
</dbReference>
<proteinExistence type="inferred from homology"/>
<evidence type="ECO:0000256" key="8">
    <source>
        <dbReference type="ARBA" id="ARBA00047359"/>
    </source>
</evidence>
<evidence type="ECO:0000256" key="6">
    <source>
        <dbReference type="ARBA" id="ARBA00022840"/>
    </source>
</evidence>
<evidence type="ECO:0000256" key="9">
    <source>
        <dbReference type="PROSITE-ProRule" id="PRU00409"/>
    </source>
</evidence>
<dbReference type="Gene3D" id="3.30.470.20">
    <property type="entry name" value="ATP-grasp fold, B domain"/>
    <property type="match status" value="1"/>
</dbReference>
<dbReference type="PANTHER" id="PTHR11405">
    <property type="entry name" value="CARBAMOYLTRANSFERASE FAMILY MEMBER"/>
    <property type="match status" value="1"/>
</dbReference>
<organism evidence="11 12">
    <name type="scientific">Halolamina pelagica</name>
    <dbReference type="NCBI Taxonomy" id="699431"/>
    <lineage>
        <taxon>Archaea</taxon>
        <taxon>Methanobacteriati</taxon>
        <taxon>Methanobacteriota</taxon>
        <taxon>Stenosarchaea group</taxon>
        <taxon>Halobacteria</taxon>
        <taxon>Halobacteriales</taxon>
        <taxon>Haloferacaceae</taxon>
    </lineage>
</organism>
<name>A0A0P7GCK3_9EURY</name>
<evidence type="ECO:0000259" key="10">
    <source>
        <dbReference type="PROSITE" id="PS50975"/>
    </source>
</evidence>
<comment type="cofactor">
    <cofactor evidence="1">
        <name>Mn(2+)</name>
        <dbReference type="ChEBI" id="CHEBI:29035"/>
    </cofactor>
</comment>
<dbReference type="GO" id="GO:0004088">
    <property type="term" value="F:carbamoyl-phosphate synthase (glutamine-hydrolyzing) activity"/>
    <property type="evidence" value="ECO:0007669"/>
    <property type="project" value="TreeGrafter"/>
</dbReference>
<dbReference type="PRINTS" id="PR00098">
    <property type="entry name" value="CPSASE"/>
</dbReference>
<dbReference type="GO" id="GO:0005524">
    <property type="term" value="F:ATP binding"/>
    <property type="evidence" value="ECO:0007669"/>
    <property type="project" value="UniProtKB-UniRule"/>
</dbReference>
<gene>
    <name evidence="11" type="ORF">SY89_02457</name>
</gene>
<dbReference type="GO" id="GO:0006541">
    <property type="term" value="P:glutamine metabolic process"/>
    <property type="evidence" value="ECO:0007669"/>
    <property type="project" value="TreeGrafter"/>
</dbReference>
<keyword evidence="12" id="KW-1185">Reference proteome</keyword>
<dbReference type="GO" id="GO:0005737">
    <property type="term" value="C:cytoplasm"/>
    <property type="evidence" value="ECO:0007669"/>
    <property type="project" value="TreeGrafter"/>
</dbReference>
<dbReference type="PROSITE" id="PS50975">
    <property type="entry name" value="ATP_GRASP"/>
    <property type="match status" value="1"/>
</dbReference>
<evidence type="ECO:0000256" key="4">
    <source>
        <dbReference type="ARBA" id="ARBA00022605"/>
    </source>
</evidence>
<sequence length="216" mass="22723">MQEGDDGPTVYVLEANPRSSRTVPFVSKATGVPIAKLAARAMAGESLAEIDAAEQIPEQPSVKEVVLPFDRLPDSDPRLGPEMKSTGEVMGTADSFGAAYGKAQIAADNEIPESGTLAVDGDWPAAVIDEFTEYLDAIDPDDLDAALKEGRVDFLLSTERDSLRTAVDEEIPYLSTEASARAALAALEAGAEADGSLAGVDVAALSDRPTREENWG</sequence>
<keyword evidence="3" id="KW-0436">Ligase</keyword>
<dbReference type="PROSITE" id="PS00867">
    <property type="entry name" value="CPSASE_2"/>
    <property type="match status" value="1"/>
</dbReference>
<dbReference type="InterPro" id="IPR011761">
    <property type="entry name" value="ATP-grasp"/>
</dbReference>
<evidence type="ECO:0000256" key="2">
    <source>
        <dbReference type="ARBA" id="ARBA00009799"/>
    </source>
</evidence>
<evidence type="ECO:0000256" key="7">
    <source>
        <dbReference type="ARBA" id="ARBA00044063"/>
    </source>
</evidence>
<dbReference type="GO" id="GO:0006526">
    <property type="term" value="P:L-arginine biosynthetic process"/>
    <property type="evidence" value="ECO:0007669"/>
    <property type="project" value="UniProtKB-UniPathway"/>
</dbReference>
<dbReference type="Proteomes" id="UP000050535">
    <property type="component" value="Unassembled WGS sequence"/>
</dbReference>
<comment type="caution">
    <text evidence="11">The sequence shown here is derived from an EMBL/GenBank/DDBJ whole genome shotgun (WGS) entry which is preliminary data.</text>
</comment>
<keyword evidence="5 9" id="KW-0547">Nucleotide-binding</keyword>
<comment type="catalytic activity">
    <reaction evidence="8">
        <text>hydrogencarbonate + NH4(+) + 2 ATP = carbamoyl phosphate + 2 ADP + phosphate + 2 H(+)</text>
        <dbReference type="Rhea" id="RHEA:18029"/>
        <dbReference type="ChEBI" id="CHEBI:15378"/>
        <dbReference type="ChEBI" id="CHEBI:17544"/>
        <dbReference type="ChEBI" id="CHEBI:28938"/>
        <dbReference type="ChEBI" id="CHEBI:30616"/>
        <dbReference type="ChEBI" id="CHEBI:43474"/>
        <dbReference type="ChEBI" id="CHEBI:58228"/>
        <dbReference type="ChEBI" id="CHEBI:456216"/>
        <dbReference type="EC" id="6.3.4.16"/>
    </reaction>
</comment>
<dbReference type="InterPro" id="IPR005479">
    <property type="entry name" value="CPAse_ATP-bd"/>
</dbReference>
<dbReference type="InterPro" id="IPR005483">
    <property type="entry name" value="CPSase_dom"/>
</dbReference>
<feature type="domain" description="ATP-grasp" evidence="10">
    <location>
        <begin position="5"/>
        <end position="43"/>
    </location>
</feature>
<dbReference type="AlphaFoldDB" id="A0A0P7GCK3"/>
<evidence type="ECO:0000256" key="3">
    <source>
        <dbReference type="ARBA" id="ARBA00022598"/>
    </source>
</evidence>
<dbReference type="PANTHER" id="PTHR11405:SF53">
    <property type="entry name" value="CARBAMOYL-PHOSPHATE SYNTHASE [AMMONIA], MITOCHONDRIAL"/>
    <property type="match status" value="1"/>
</dbReference>
<evidence type="ECO:0000256" key="1">
    <source>
        <dbReference type="ARBA" id="ARBA00001936"/>
    </source>
</evidence>
<evidence type="ECO:0000313" key="12">
    <source>
        <dbReference type="Proteomes" id="UP000050535"/>
    </source>
</evidence>
<keyword evidence="4" id="KW-0028">Amino-acid biosynthesis</keyword>